<dbReference type="AlphaFoldDB" id="A0A7G9GKH6"/>
<evidence type="ECO:0000313" key="3">
    <source>
        <dbReference type="Proteomes" id="UP000515856"/>
    </source>
</evidence>
<evidence type="ECO:0000256" key="1">
    <source>
        <dbReference type="SAM" id="Phobius"/>
    </source>
</evidence>
<gene>
    <name evidence="2" type="ORF">H9Q80_13705</name>
</gene>
<dbReference type="KEGG" id="ehn:H9Q80_13705"/>
<feature type="transmembrane region" description="Helical" evidence="1">
    <location>
        <begin position="43"/>
        <end position="61"/>
    </location>
</feature>
<organism evidence="2 3">
    <name type="scientific">[Eubacterium] hominis</name>
    <dbReference type="NCBI Taxonomy" id="2764325"/>
    <lineage>
        <taxon>Bacteria</taxon>
        <taxon>Bacillati</taxon>
        <taxon>Bacillota</taxon>
        <taxon>Erysipelotrichia</taxon>
        <taxon>Erysipelotrichales</taxon>
        <taxon>Erysipelotrichaceae</taxon>
        <taxon>Amedibacillus</taxon>
    </lineage>
</organism>
<keyword evidence="1" id="KW-1133">Transmembrane helix</keyword>
<dbReference type="Proteomes" id="UP000515856">
    <property type="component" value="Chromosome"/>
</dbReference>
<protein>
    <submittedName>
        <fullName evidence="2">Uncharacterized protein</fullName>
    </submittedName>
</protein>
<proteinExistence type="predicted"/>
<name>A0A7G9GKH6_9FIRM</name>
<accession>A0A7G9GKH6</accession>
<keyword evidence="3" id="KW-1185">Reference proteome</keyword>
<dbReference type="RefSeq" id="WP_117536567.1">
    <property type="nucleotide sequence ID" value="NZ_CP060636.1"/>
</dbReference>
<keyword evidence="1" id="KW-0812">Transmembrane</keyword>
<reference evidence="2 3" key="1">
    <citation type="submission" date="2020-08" db="EMBL/GenBank/DDBJ databases">
        <authorList>
            <person name="Liu C."/>
            <person name="Sun Q."/>
        </authorList>
    </citation>
    <scope>NUCLEOTIDE SEQUENCE [LARGE SCALE GENOMIC DNA]</scope>
    <source>
        <strain evidence="2 3">NSJ-61</strain>
    </source>
</reference>
<sequence>MTEEKFEEMMERGGEKIETAVENAAQKLDDTLESTMKHRPARIIAKALSYGGSIGFILASAKLKQTYHPTMSNICLITGSVALATNIILSCTVHKK</sequence>
<feature type="transmembrane region" description="Helical" evidence="1">
    <location>
        <begin position="67"/>
        <end position="89"/>
    </location>
</feature>
<evidence type="ECO:0000313" key="2">
    <source>
        <dbReference type="EMBL" id="QNM11308.1"/>
    </source>
</evidence>
<dbReference type="EMBL" id="CP060636">
    <property type="protein sequence ID" value="QNM11308.1"/>
    <property type="molecule type" value="Genomic_DNA"/>
</dbReference>
<keyword evidence="1" id="KW-0472">Membrane</keyword>